<dbReference type="AlphaFoldDB" id="A0A6B0V428"/>
<dbReference type="EMBL" id="GIFC01014388">
    <property type="protein sequence ID" value="MXU96471.1"/>
    <property type="molecule type" value="Transcribed_RNA"/>
</dbReference>
<reference evidence="1" key="1">
    <citation type="submission" date="2019-12" db="EMBL/GenBank/DDBJ databases">
        <title>An insight into the sialome of adult female Ixodes ricinus ticks feeding for 6 days.</title>
        <authorList>
            <person name="Perner J."/>
            <person name="Ribeiro J.M.C."/>
        </authorList>
    </citation>
    <scope>NUCLEOTIDE SEQUENCE</scope>
    <source>
        <strain evidence="1">Semi-engorged</strain>
        <tissue evidence="1">Salivary glands</tissue>
    </source>
</reference>
<proteinExistence type="predicted"/>
<evidence type="ECO:0000313" key="1">
    <source>
        <dbReference type="EMBL" id="MXU96471.1"/>
    </source>
</evidence>
<accession>A0A6B0V428</accession>
<sequence length="217" mass="22883">MAAVMRDCASRTRRMASSISLWAASELLACGLTIELFEWLILSERPANSMPLNWSARPTLLCSVNSTKAKRVGWLSPPAMRTYFTSPIWLKNLSSCSVVADESRFPTYTVRRISSTLVGSIVAGSGGYGGSPSAASWGSWVVITWTPPAPMATWLTSPGDRAAMVGSSGTADTGVVSASARLSSGSLPSVTGTTIRALSTKTVLVRCWATPTLQGSS</sequence>
<organism evidence="1">
    <name type="scientific">Ixodes ricinus</name>
    <name type="common">Common tick</name>
    <name type="synonym">Acarus ricinus</name>
    <dbReference type="NCBI Taxonomy" id="34613"/>
    <lineage>
        <taxon>Eukaryota</taxon>
        <taxon>Metazoa</taxon>
        <taxon>Ecdysozoa</taxon>
        <taxon>Arthropoda</taxon>
        <taxon>Chelicerata</taxon>
        <taxon>Arachnida</taxon>
        <taxon>Acari</taxon>
        <taxon>Parasitiformes</taxon>
        <taxon>Ixodida</taxon>
        <taxon>Ixodoidea</taxon>
        <taxon>Ixodidae</taxon>
        <taxon>Ixodinae</taxon>
        <taxon>Ixodes</taxon>
    </lineage>
</organism>
<protein>
    <submittedName>
        <fullName evidence="1">Uncharacterized protein</fullName>
    </submittedName>
</protein>
<name>A0A6B0V428_IXORI</name>